<feature type="transmembrane region" description="Helical" evidence="8">
    <location>
        <begin position="16"/>
        <end position="39"/>
    </location>
</feature>
<accession>A0A7C3ZMS9</accession>
<keyword evidence="7 8" id="KW-0472">Membrane</keyword>
<dbReference type="InterPro" id="IPR022346">
    <property type="entry name" value="T2SS_GspH"/>
</dbReference>
<reference evidence="10" key="1">
    <citation type="journal article" date="2020" name="mSystems">
        <title>Genome- and Community-Level Interaction Insights into Carbon Utilization and Element Cycling Functions of Hydrothermarchaeota in Hydrothermal Sediment.</title>
        <authorList>
            <person name="Zhou Z."/>
            <person name="Liu Y."/>
            <person name="Xu W."/>
            <person name="Pan J."/>
            <person name="Luo Z.H."/>
            <person name="Li M."/>
        </authorList>
    </citation>
    <scope>NUCLEOTIDE SEQUENCE [LARGE SCALE GENOMIC DNA]</scope>
    <source>
        <strain evidence="10">SpSt-374</strain>
    </source>
</reference>
<evidence type="ECO:0000313" key="10">
    <source>
        <dbReference type="EMBL" id="HGG02842.1"/>
    </source>
</evidence>
<dbReference type="InterPro" id="IPR012902">
    <property type="entry name" value="N_methyl_site"/>
</dbReference>
<keyword evidence="5 8" id="KW-0812">Transmembrane</keyword>
<dbReference type="AlphaFoldDB" id="A0A7C3ZMS9"/>
<dbReference type="NCBIfam" id="TIGR02532">
    <property type="entry name" value="IV_pilin_GFxxxE"/>
    <property type="match status" value="1"/>
</dbReference>
<protein>
    <submittedName>
        <fullName evidence="10">Prepilin-type N-terminal cleavage/methylation domain-containing protein</fullName>
    </submittedName>
</protein>
<keyword evidence="2" id="KW-1003">Cell membrane</keyword>
<dbReference type="InterPro" id="IPR045584">
    <property type="entry name" value="Pilin-like"/>
</dbReference>
<dbReference type="GO" id="GO:0015628">
    <property type="term" value="P:protein secretion by the type II secretion system"/>
    <property type="evidence" value="ECO:0007669"/>
    <property type="project" value="InterPro"/>
</dbReference>
<proteinExistence type="predicted"/>
<comment type="subcellular location">
    <subcellularLocation>
        <location evidence="1">Cell inner membrane</location>
        <topology evidence="1">Single-pass membrane protein</topology>
    </subcellularLocation>
</comment>
<evidence type="ECO:0000256" key="1">
    <source>
        <dbReference type="ARBA" id="ARBA00004377"/>
    </source>
</evidence>
<keyword evidence="4" id="KW-0997">Cell inner membrane</keyword>
<comment type="caution">
    <text evidence="10">The sequence shown here is derived from an EMBL/GenBank/DDBJ whole genome shotgun (WGS) entry which is preliminary data.</text>
</comment>
<keyword evidence="6 8" id="KW-1133">Transmembrane helix</keyword>
<sequence>MKLNIKPQVQPEENGFTLLEVLVVVLLVGILATSAAISWDKFVTLQELRKAENLFYNALQEAKANAVRDSVNWQVSFREKDDISQWAVHPTDRYPVAADWQNLNTRVRIIDTDINPKDLNYTTFYYNKKTGEYRMQFNHHGNANGQLGKITVGVRRGGGAVRCVIVSTLIGATRTAQDGKCK</sequence>
<dbReference type="EMBL" id="DSPX01000201">
    <property type="protein sequence ID" value="HGG02842.1"/>
    <property type="molecule type" value="Genomic_DNA"/>
</dbReference>
<dbReference type="GO" id="GO:0005886">
    <property type="term" value="C:plasma membrane"/>
    <property type="evidence" value="ECO:0007669"/>
    <property type="project" value="UniProtKB-SubCell"/>
</dbReference>
<gene>
    <name evidence="10" type="ORF">ENR15_19915</name>
</gene>
<evidence type="ECO:0000256" key="4">
    <source>
        <dbReference type="ARBA" id="ARBA00022519"/>
    </source>
</evidence>
<dbReference type="SUPFAM" id="SSF54523">
    <property type="entry name" value="Pili subunits"/>
    <property type="match status" value="1"/>
</dbReference>
<name>A0A7C3ZMS9_9CYAN</name>
<evidence type="ECO:0000256" key="3">
    <source>
        <dbReference type="ARBA" id="ARBA00022481"/>
    </source>
</evidence>
<evidence type="ECO:0000256" key="6">
    <source>
        <dbReference type="ARBA" id="ARBA00022989"/>
    </source>
</evidence>
<evidence type="ECO:0000256" key="2">
    <source>
        <dbReference type="ARBA" id="ARBA00022475"/>
    </source>
</evidence>
<evidence type="ECO:0000256" key="7">
    <source>
        <dbReference type="ARBA" id="ARBA00023136"/>
    </source>
</evidence>
<organism evidence="10">
    <name type="scientific">Planktothricoides sp. SpSt-374</name>
    <dbReference type="NCBI Taxonomy" id="2282167"/>
    <lineage>
        <taxon>Bacteria</taxon>
        <taxon>Bacillati</taxon>
        <taxon>Cyanobacteriota</taxon>
        <taxon>Cyanophyceae</taxon>
        <taxon>Oscillatoriophycideae</taxon>
        <taxon>Oscillatoriales</taxon>
        <taxon>Oscillatoriaceae</taxon>
        <taxon>Planktothricoides</taxon>
    </lineage>
</organism>
<evidence type="ECO:0000256" key="8">
    <source>
        <dbReference type="SAM" id="Phobius"/>
    </source>
</evidence>
<dbReference type="Gene3D" id="3.30.700.10">
    <property type="entry name" value="Glycoprotein, Type 4 Pilin"/>
    <property type="match status" value="1"/>
</dbReference>
<dbReference type="Pfam" id="PF12019">
    <property type="entry name" value="GspH"/>
    <property type="match status" value="1"/>
</dbReference>
<keyword evidence="3" id="KW-0488">Methylation</keyword>
<evidence type="ECO:0000256" key="5">
    <source>
        <dbReference type="ARBA" id="ARBA00022692"/>
    </source>
</evidence>
<evidence type="ECO:0000259" key="9">
    <source>
        <dbReference type="Pfam" id="PF12019"/>
    </source>
</evidence>
<dbReference type="Pfam" id="PF07963">
    <property type="entry name" value="N_methyl"/>
    <property type="match status" value="1"/>
</dbReference>
<feature type="domain" description="General secretion pathway GspH" evidence="9">
    <location>
        <begin position="53"/>
        <end position="168"/>
    </location>
</feature>
<dbReference type="GO" id="GO:0015627">
    <property type="term" value="C:type II protein secretion system complex"/>
    <property type="evidence" value="ECO:0007669"/>
    <property type="project" value="InterPro"/>
</dbReference>